<dbReference type="SMART" id="SM00028">
    <property type="entry name" value="TPR"/>
    <property type="match status" value="5"/>
</dbReference>
<dbReference type="OrthoDB" id="977000at2"/>
<dbReference type="GO" id="GO:0006355">
    <property type="term" value="P:regulation of DNA-templated transcription"/>
    <property type="evidence" value="ECO:0007669"/>
    <property type="project" value="InterPro"/>
</dbReference>
<keyword evidence="4" id="KW-0472">Membrane</keyword>
<dbReference type="SUPFAM" id="SSF46894">
    <property type="entry name" value="C-terminal effector domain of the bipartite response regulators"/>
    <property type="match status" value="1"/>
</dbReference>
<protein>
    <submittedName>
        <fullName evidence="6">Tetratricopeptide repeat domain protein</fullName>
    </submittedName>
</protein>
<feature type="coiled-coil region" evidence="3">
    <location>
        <begin position="411"/>
        <end position="438"/>
    </location>
</feature>
<keyword evidence="4" id="KW-1133">Transmembrane helix</keyword>
<accession>A1ZYG0</accession>
<keyword evidence="3" id="KW-0175">Coiled coil</keyword>
<name>A1ZYG0_MICM2</name>
<proteinExistence type="predicted"/>
<dbReference type="InterPro" id="IPR016032">
    <property type="entry name" value="Sig_transdc_resp-reg_C-effctor"/>
</dbReference>
<dbReference type="RefSeq" id="WP_002704547.1">
    <property type="nucleotide sequence ID" value="NZ_AAWS01000066.1"/>
</dbReference>
<keyword evidence="1" id="KW-0677">Repeat</keyword>
<dbReference type="Proteomes" id="UP000004095">
    <property type="component" value="Unassembled WGS sequence"/>
</dbReference>
<keyword evidence="2" id="KW-0802">TPR repeat</keyword>
<gene>
    <name evidence="6" type="ORF">M23134_06947</name>
</gene>
<dbReference type="AlphaFoldDB" id="A1ZYG0"/>
<keyword evidence="5" id="KW-0732">Signal</keyword>
<dbReference type="GO" id="GO:0003677">
    <property type="term" value="F:DNA binding"/>
    <property type="evidence" value="ECO:0007669"/>
    <property type="project" value="InterPro"/>
</dbReference>
<dbReference type="SUPFAM" id="SSF48452">
    <property type="entry name" value="TPR-like"/>
    <property type="match status" value="2"/>
</dbReference>
<dbReference type="InterPro" id="IPR019734">
    <property type="entry name" value="TPR_rpt"/>
</dbReference>
<comment type="caution">
    <text evidence="6">The sequence shown here is derived from an EMBL/GenBank/DDBJ whole genome shotgun (WGS) entry which is preliminary data.</text>
</comment>
<keyword evidence="4" id="KW-0812">Transmembrane</keyword>
<evidence type="ECO:0000256" key="4">
    <source>
        <dbReference type="SAM" id="Phobius"/>
    </source>
</evidence>
<dbReference type="InterPro" id="IPR011990">
    <property type="entry name" value="TPR-like_helical_dom_sf"/>
</dbReference>
<dbReference type="PANTHER" id="PTHR45641">
    <property type="entry name" value="TETRATRICOPEPTIDE REPEAT PROTEIN (AFU_ORTHOLOGUE AFUA_6G03870)"/>
    <property type="match status" value="1"/>
</dbReference>
<evidence type="ECO:0000256" key="5">
    <source>
        <dbReference type="SAM" id="SignalP"/>
    </source>
</evidence>
<dbReference type="EMBL" id="AAWS01000066">
    <property type="protein sequence ID" value="EAY24544.1"/>
    <property type="molecule type" value="Genomic_DNA"/>
</dbReference>
<feature type="chain" id="PRO_5002642050" evidence="5">
    <location>
        <begin position="25"/>
        <end position="526"/>
    </location>
</feature>
<evidence type="ECO:0000313" key="6">
    <source>
        <dbReference type="EMBL" id="EAY24544.1"/>
    </source>
</evidence>
<reference evidence="6 7" key="1">
    <citation type="submission" date="2007-01" db="EMBL/GenBank/DDBJ databases">
        <authorList>
            <person name="Haygood M."/>
            <person name="Podell S."/>
            <person name="Anderson C."/>
            <person name="Hopkinson B."/>
            <person name="Roe K."/>
            <person name="Barbeau K."/>
            <person name="Gaasterland T."/>
            <person name="Ferriera S."/>
            <person name="Johnson J."/>
            <person name="Kravitz S."/>
            <person name="Beeson K."/>
            <person name="Sutton G."/>
            <person name="Rogers Y.-H."/>
            <person name="Friedman R."/>
            <person name="Frazier M."/>
            <person name="Venter J.C."/>
        </authorList>
    </citation>
    <scope>NUCLEOTIDE SEQUENCE [LARGE SCALE GENOMIC DNA]</scope>
    <source>
        <strain evidence="6 7">ATCC 23134</strain>
    </source>
</reference>
<feature type="transmembrane region" description="Helical" evidence="4">
    <location>
        <begin position="389"/>
        <end position="407"/>
    </location>
</feature>
<evidence type="ECO:0000256" key="2">
    <source>
        <dbReference type="ARBA" id="ARBA00022803"/>
    </source>
</evidence>
<organism evidence="6 7">
    <name type="scientific">Microscilla marina ATCC 23134</name>
    <dbReference type="NCBI Taxonomy" id="313606"/>
    <lineage>
        <taxon>Bacteria</taxon>
        <taxon>Pseudomonadati</taxon>
        <taxon>Bacteroidota</taxon>
        <taxon>Cytophagia</taxon>
        <taxon>Cytophagales</taxon>
        <taxon>Microscillaceae</taxon>
        <taxon>Microscilla</taxon>
    </lineage>
</organism>
<dbReference type="Gene3D" id="1.10.10.10">
    <property type="entry name" value="Winged helix-like DNA-binding domain superfamily/Winged helix DNA-binding domain"/>
    <property type="match status" value="1"/>
</dbReference>
<evidence type="ECO:0000256" key="3">
    <source>
        <dbReference type="SAM" id="Coils"/>
    </source>
</evidence>
<evidence type="ECO:0000256" key="1">
    <source>
        <dbReference type="ARBA" id="ARBA00022737"/>
    </source>
</evidence>
<feature type="signal peptide" evidence="5">
    <location>
        <begin position="1"/>
        <end position="24"/>
    </location>
</feature>
<evidence type="ECO:0000313" key="7">
    <source>
        <dbReference type="Proteomes" id="UP000004095"/>
    </source>
</evidence>
<sequence>MLLSTTLRLAGLALCLAFAQATYAQTTPSKKTKSPFDSLYAKAYQVGNAQPDSAIHYASQATRASQKPEEQANAHNLLAFYALNQGYYALAIKHYQKAYDLYKQPSQKAVMLKNIAFCYKNAGNYEKATSIAKKTVQNFTTLQDTTNLIEAFNLLANCYTVQDNFGNTSETFKKAIQLTQGKHKAKLANIYDDLARLKENQTQYDSAIHYQRLALERFAEPNAARKCTRLVRLSWYYMLNQNARQARQHLNQALALKQTSPVSHIMLQATHGLLLFVERQEPEARQAIGRSDTLLKHLRQRSSHPIQQKFARKLAYEINQSGYQLLKHLCFYSEQRARFAPHKQWFAERLQYSQQLYEEIQLRVHARDSLVIARTQPKTQVRVVRQISPWWWVVIAATIAIGGLWLYKARAQTIKARIQEVQAETERVQAQAEQVQAQADFVEAMKASPIEGLGDIKPQETHLLQEAAHRLQRPLEPDEVKLLVLVVRGCAYKRIAEELKISEGATKMRAQRLKERLKVHSFQELM</sequence>
<keyword evidence="7" id="KW-1185">Reference proteome</keyword>
<dbReference type="Gene3D" id="1.25.40.10">
    <property type="entry name" value="Tetratricopeptide repeat domain"/>
    <property type="match status" value="2"/>
</dbReference>
<dbReference type="InterPro" id="IPR036388">
    <property type="entry name" value="WH-like_DNA-bd_sf"/>
</dbReference>
<dbReference type="PANTHER" id="PTHR45641:SF19">
    <property type="entry name" value="NEPHROCYSTIN-3"/>
    <property type="match status" value="1"/>
</dbReference>